<dbReference type="OrthoDB" id="103502at2759"/>
<reference evidence="2" key="1">
    <citation type="submission" date="2023-04" db="EMBL/GenBank/DDBJ databases">
        <title>Phytophthora fragariaefolia NBRC 109709.</title>
        <authorList>
            <person name="Ichikawa N."/>
            <person name="Sato H."/>
            <person name="Tonouchi N."/>
        </authorList>
    </citation>
    <scope>NUCLEOTIDE SEQUENCE</scope>
    <source>
        <strain evidence="2">NBRC 109709</strain>
    </source>
</reference>
<accession>A0A9W6XQM0</accession>
<evidence type="ECO:0000256" key="1">
    <source>
        <dbReference type="SAM" id="MobiDB-lite"/>
    </source>
</evidence>
<dbReference type="AlphaFoldDB" id="A0A9W6XQM0"/>
<comment type="caution">
    <text evidence="2">The sequence shown here is derived from an EMBL/GenBank/DDBJ whole genome shotgun (WGS) entry which is preliminary data.</text>
</comment>
<name>A0A9W6XQM0_9STRA</name>
<evidence type="ECO:0000313" key="2">
    <source>
        <dbReference type="EMBL" id="GMF43423.1"/>
    </source>
</evidence>
<proteinExistence type="predicted"/>
<feature type="region of interest" description="Disordered" evidence="1">
    <location>
        <begin position="133"/>
        <end position="200"/>
    </location>
</feature>
<evidence type="ECO:0000313" key="3">
    <source>
        <dbReference type="Proteomes" id="UP001165121"/>
    </source>
</evidence>
<dbReference type="Proteomes" id="UP001165121">
    <property type="component" value="Unassembled WGS sequence"/>
</dbReference>
<gene>
    <name evidence="2" type="ORF">Pfra01_001467900</name>
</gene>
<dbReference type="EMBL" id="BSXT01001535">
    <property type="protein sequence ID" value="GMF43423.1"/>
    <property type="molecule type" value="Genomic_DNA"/>
</dbReference>
<feature type="region of interest" description="Disordered" evidence="1">
    <location>
        <begin position="246"/>
        <end position="275"/>
    </location>
</feature>
<keyword evidence="3" id="KW-1185">Reference proteome</keyword>
<feature type="compositionally biased region" description="Basic and acidic residues" evidence="1">
    <location>
        <begin position="138"/>
        <end position="189"/>
    </location>
</feature>
<sequence>MGKSTDRNVTNEEFDKLEQVLNQTADNTSNCLRVLKKNIAEYDTRNGNHFVNTASSYMRSDIRTAKDTVMEMKHVAHKISKSHKPSKAEVSSARNMMDATAKAMETVKITARNYDKENGQSMGVKGKIEAAVGGNHSKGKEEKHGLFGKSDKDHDEKHEGLLGKDDKDKEHQGGLFGKSDKHKDEHHGGVLDNPDNNGGGIVGSADTIETLVSKTMRDHFSLDALNQQITAAEKSLSPSIVDRAKEAMHDVKDKLKGDKPSEEHEGYHAKHTTNP</sequence>
<organism evidence="2 3">
    <name type="scientific">Phytophthora fragariaefolia</name>
    <dbReference type="NCBI Taxonomy" id="1490495"/>
    <lineage>
        <taxon>Eukaryota</taxon>
        <taxon>Sar</taxon>
        <taxon>Stramenopiles</taxon>
        <taxon>Oomycota</taxon>
        <taxon>Peronosporomycetes</taxon>
        <taxon>Peronosporales</taxon>
        <taxon>Peronosporaceae</taxon>
        <taxon>Phytophthora</taxon>
    </lineage>
</organism>
<protein>
    <submittedName>
        <fullName evidence="2">Unnamed protein product</fullName>
    </submittedName>
</protein>
<feature type="compositionally biased region" description="Basic and acidic residues" evidence="1">
    <location>
        <begin position="246"/>
        <end position="268"/>
    </location>
</feature>